<evidence type="ECO:0000259" key="7">
    <source>
        <dbReference type="Pfam" id="PF22725"/>
    </source>
</evidence>
<dbReference type="InterPro" id="IPR036291">
    <property type="entry name" value="NAD(P)-bd_dom_sf"/>
</dbReference>
<feature type="domain" description="GFO/IDH/MocA-like oxidoreductase" evidence="7">
    <location>
        <begin position="150"/>
        <end position="279"/>
    </location>
</feature>
<keyword evidence="2" id="KW-0560">Oxidoreductase</keyword>
<comment type="similarity">
    <text evidence="1">Belongs to the Gfo/Idh/MocA family.</text>
</comment>
<evidence type="ECO:0000256" key="1">
    <source>
        <dbReference type="ARBA" id="ARBA00010928"/>
    </source>
</evidence>
<feature type="domain" description="Gfo/Idh/MocA-like oxidoreductase N-terminal" evidence="6">
    <location>
        <begin position="10"/>
        <end position="137"/>
    </location>
</feature>
<dbReference type="STRING" id="703135.A0A2A9NW61"/>
<comment type="catalytic activity">
    <reaction evidence="5">
        <text>D-xylose + NADP(+) = D-xylono-1,5-lactone + NADPH + H(+)</text>
        <dbReference type="Rhea" id="RHEA:22000"/>
        <dbReference type="ChEBI" id="CHEBI:15378"/>
        <dbReference type="ChEBI" id="CHEBI:15867"/>
        <dbReference type="ChEBI" id="CHEBI:53455"/>
        <dbReference type="ChEBI" id="CHEBI:57783"/>
        <dbReference type="ChEBI" id="CHEBI:58349"/>
        <dbReference type="EC" id="1.1.1.179"/>
    </reaction>
</comment>
<evidence type="ECO:0000259" key="6">
    <source>
        <dbReference type="Pfam" id="PF01408"/>
    </source>
</evidence>
<name>A0A2A9NW61_9AGAR</name>
<dbReference type="InterPro" id="IPR055170">
    <property type="entry name" value="GFO_IDH_MocA-like_dom"/>
</dbReference>
<protein>
    <recommendedName>
        <fullName evidence="3">D-xylose 1-dehydrogenase (NADP(+), D-xylono-1,5-lactone-forming)</fullName>
        <ecNumber evidence="3">1.1.1.179</ecNumber>
    </recommendedName>
    <alternativeName>
        <fullName evidence="4">D-xylose-NADP dehydrogenase</fullName>
    </alternativeName>
</protein>
<evidence type="ECO:0000256" key="3">
    <source>
        <dbReference type="ARBA" id="ARBA00038984"/>
    </source>
</evidence>
<dbReference type="Proteomes" id="UP000242287">
    <property type="component" value="Unassembled WGS sequence"/>
</dbReference>
<dbReference type="AlphaFoldDB" id="A0A2A9NW61"/>
<reference evidence="8 9" key="1">
    <citation type="submission" date="2014-02" db="EMBL/GenBank/DDBJ databases">
        <title>Transposable element dynamics among asymbiotic and ectomycorrhizal Amanita fungi.</title>
        <authorList>
            <consortium name="DOE Joint Genome Institute"/>
            <person name="Hess J."/>
            <person name="Skrede I."/>
            <person name="Wolfe B."/>
            <person name="LaButti K."/>
            <person name="Ohm R.A."/>
            <person name="Grigoriev I.V."/>
            <person name="Pringle A."/>
        </authorList>
    </citation>
    <scope>NUCLEOTIDE SEQUENCE [LARGE SCALE GENOMIC DNA]</scope>
    <source>
        <strain evidence="8 9">SKay4041</strain>
    </source>
</reference>
<dbReference type="Gene3D" id="3.40.50.720">
    <property type="entry name" value="NAD(P)-binding Rossmann-like Domain"/>
    <property type="match status" value="1"/>
</dbReference>
<evidence type="ECO:0000313" key="8">
    <source>
        <dbReference type="EMBL" id="PFH51932.1"/>
    </source>
</evidence>
<dbReference type="EC" id="1.1.1.179" evidence="3"/>
<evidence type="ECO:0000256" key="5">
    <source>
        <dbReference type="ARBA" id="ARBA00049233"/>
    </source>
</evidence>
<keyword evidence="9" id="KW-1185">Reference proteome</keyword>
<evidence type="ECO:0000256" key="4">
    <source>
        <dbReference type="ARBA" id="ARBA00042988"/>
    </source>
</evidence>
<dbReference type="GO" id="GO:0000166">
    <property type="term" value="F:nucleotide binding"/>
    <property type="evidence" value="ECO:0007669"/>
    <property type="project" value="InterPro"/>
</dbReference>
<dbReference type="PANTHER" id="PTHR22604">
    <property type="entry name" value="OXIDOREDUCTASES"/>
    <property type="match status" value="1"/>
</dbReference>
<dbReference type="Pfam" id="PF01408">
    <property type="entry name" value="GFO_IDH_MocA"/>
    <property type="match status" value="1"/>
</dbReference>
<dbReference type="SUPFAM" id="SSF51735">
    <property type="entry name" value="NAD(P)-binding Rossmann-fold domains"/>
    <property type="match status" value="1"/>
</dbReference>
<proteinExistence type="inferred from homology"/>
<dbReference type="Pfam" id="PF22725">
    <property type="entry name" value="GFO_IDH_MocA_C3"/>
    <property type="match status" value="1"/>
</dbReference>
<dbReference type="SUPFAM" id="SSF55347">
    <property type="entry name" value="Glyceraldehyde-3-phosphate dehydrogenase-like, C-terminal domain"/>
    <property type="match status" value="1"/>
</dbReference>
<organism evidence="8 9">
    <name type="scientific">Amanita thiersii Skay4041</name>
    <dbReference type="NCBI Taxonomy" id="703135"/>
    <lineage>
        <taxon>Eukaryota</taxon>
        <taxon>Fungi</taxon>
        <taxon>Dikarya</taxon>
        <taxon>Basidiomycota</taxon>
        <taxon>Agaricomycotina</taxon>
        <taxon>Agaricomycetes</taxon>
        <taxon>Agaricomycetidae</taxon>
        <taxon>Agaricales</taxon>
        <taxon>Pluteineae</taxon>
        <taxon>Amanitaceae</taxon>
        <taxon>Amanita</taxon>
    </lineage>
</organism>
<evidence type="ECO:0000313" key="9">
    <source>
        <dbReference type="Proteomes" id="UP000242287"/>
    </source>
</evidence>
<evidence type="ECO:0000256" key="2">
    <source>
        <dbReference type="ARBA" id="ARBA00023002"/>
    </source>
</evidence>
<dbReference type="GO" id="GO:0047837">
    <property type="term" value="F:D-xylose 1-dehydrogenase (NADP+) activity"/>
    <property type="evidence" value="ECO:0007669"/>
    <property type="project" value="UniProtKB-EC"/>
</dbReference>
<dbReference type="OrthoDB" id="2129491at2759"/>
<dbReference type="InterPro" id="IPR050984">
    <property type="entry name" value="Gfo/Idh/MocA_domain"/>
</dbReference>
<dbReference type="EMBL" id="KZ301983">
    <property type="protein sequence ID" value="PFH51932.1"/>
    <property type="molecule type" value="Genomic_DNA"/>
</dbReference>
<accession>A0A2A9NW61</accession>
<dbReference type="PANTHER" id="PTHR22604:SF105">
    <property type="entry name" value="TRANS-1,2-DIHYDROBENZENE-1,2-DIOL DEHYDROGENASE"/>
    <property type="match status" value="1"/>
</dbReference>
<sequence>MATNQPLIISWGIISTGGIAARFVKDLLVDPKTRNVHDIVHKVAAVGSRTAGKAHQFINAHAGGNPSIRAYGTYEEVYTHKEVNVVYIGTPHTHHYTNALDAIKAGKNILCEKPVTCNAAELLSLLDAAKKHNVFFMEAMWTRFQPLSLEVKRIAEEGSLGAPVVLHADLSGNLNINNIPKTHRILDPDLGGGGLLDIGPYPLFWAILTLYENPRNTFPDTFNVTAAMLMTPLTNVDCNTAFTVTWPSPSFAAQAVLSCSINVNSLEIGVVIRFERGVIKIPSPIYCPKEFTVQYHDGQGKLLKEERRLFEYVGGGWHFQADEVARCVRDGKEQSQLWGHDKSLLEMRIFDEVRRQGGYVFPPGVEKVV</sequence>
<dbReference type="Gene3D" id="3.30.360.10">
    <property type="entry name" value="Dihydrodipicolinate Reductase, domain 2"/>
    <property type="match status" value="1"/>
</dbReference>
<dbReference type="InterPro" id="IPR000683">
    <property type="entry name" value="Gfo/Idh/MocA-like_OxRdtase_N"/>
</dbReference>
<gene>
    <name evidence="8" type="ORF">AMATHDRAFT_74624</name>
</gene>